<feature type="region of interest" description="Disordered" evidence="1">
    <location>
        <begin position="1"/>
        <end position="40"/>
    </location>
</feature>
<evidence type="ECO:0000313" key="3">
    <source>
        <dbReference type="Proteomes" id="UP001222027"/>
    </source>
</evidence>
<proteinExistence type="predicted"/>
<dbReference type="Proteomes" id="UP001222027">
    <property type="component" value="Unassembled WGS sequence"/>
</dbReference>
<comment type="caution">
    <text evidence="2">The sequence shown here is derived from an EMBL/GenBank/DDBJ whole genome shotgun (WGS) entry which is preliminary data.</text>
</comment>
<dbReference type="EMBL" id="JAQQAF010000003">
    <property type="protein sequence ID" value="KAJ8500889.1"/>
    <property type="molecule type" value="Genomic_DNA"/>
</dbReference>
<sequence>MDSASAEKACQSKKRSRAAFGQTLQSKEGKGNKAGRNNRWRGEEAARLRRCCLHQLNSGLLLKHQQPEGNLWEIPAGVAGAIRIKIATQIERRILLELGLA</sequence>
<evidence type="ECO:0000313" key="2">
    <source>
        <dbReference type="EMBL" id="KAJ8500889.1"/>
    </source>
</evidence>
<name>A0AAV8PYL1_ENSVE</name>
<protein>
    <submittedName>
        <fullName evidence="2">Uncharacterized protein</fullName>
    </submittedName>
</protein>
<evidence type="ECO:0000256" key="1">
    <source>
        <dbReference type="SAM" id="MobiDB-lite"/>
    </source>
</evidence>
<dbReference type="AlphaFoldDB" id="A0AAV8PYL1"/>
<organism evidence="2 3">
    <name type="scientific">Ensete ventricosum</name>
    <name type="common">Abyssinian banana</name>
    <name type="synonym">Musa ensete</name>
    <dbReference type="NCBI Taxonomy" id="4639"/>
    <lineage>
        <taxon>Eukaryota</taxon>
        <taxon>Viridiplantae</taxon>
        <taxon>Streptophyta</taxon>
        <taxon>Embryophyta</taxon>
        <taxon>Tracheophyta</taxon>
        <taxon>Spermatophyta</taxon>
        <taxon>Magnoliopsida</taxon>
        <taxon>Liliopsida</taxon>
        <taxon>Zingiberales</taxon>
        <taxon>Musaceae</taxon>
        <taxon>Ensete</taxon>
    </lineage>
</organism>
<gene>
    <name evidence="2" type="ORF">OPV22_011441</name>
</gene>
<keyword evidence="3" id="KW-1185">Reference proteome</keyword>
<reference evidence="2 3" key="1">
    <citation type="submission" date="2022-12" db="EMBL/GenBank/DDBJ databases">
        <title>Chromosome-scale assembly of the Ensete ventricosum genome.</title>
        <authorList>
            <person name="Dussert Y."/>
            <person name="Stocks J."/>
            <person name="Wendawek A."/>
            <person name="Woldeyes F."/>
            <person name="Nichols R.A."/>
            <person name="Borrell J.S."/>
        </authorList>
    </citation>
    <scope>NUCLEOTIDE SEQUENCE [LARGE SCALE GENOMIC DNA]</scope>
    <source>
        <strain evidence="3">cv. Maze</strain>
        <tissue evidence="2">Seeds</tissue>
    </source>
</reference>
<accession>A0AAV8PYL1</accession>